<sequence length="73" mass="7983">MSERDHLEKLFDVIAEERRMLLGGKSQIPTAPGSGGDASADSEILRVEASYVRVLDAIQVCVAAIDAERGRRR</sequence>
<dbReference type="Proteomes" id="UP001317532">
    <property type="component" value="Chromosome"/>
</dbReference>
<name>A0AAN1XYY3_UNVUL</name>
<reference evidence="1 2" key="1">
    <citation type="journal article" date="2022" name="ISME Commun">
        <title>Vulcanimicrobium alpinus gen. nov. sp. nov., the first cultivated representative of the candidate phylum 'Eremiobacterota', is a metabolically versatile aerobic anoxygenic phototroph.</title>
        <authorList>
            <person name="Yabe S."/>
            <person name="Muto K."/>
            <person name="Abe K."/>
            <person name="Yokota A."/>
            <person name="Staudigel H."/>
            <person name="Tebo B.M."/>
        </authorList>
    </citation>
    <scope>NUCLEOTIDE SEQUENCE [LARGE SCALE GENOMIC DNA]</scope>
    <source>
        <strain evidence="1 2">WC8-2</strain>
    </source>
</reference>
<accession>A0AAN1XYY3</accession>
<evidence type="ECO:0000313" key="1">
    <source>
        <dbReference type="EMBL" id="BDE07967.1"/>
    </source>
</evidence>
<proteinExistence type="predicted"/>
<protein>
    <submittedName>
        <fullName evidence="1">Uncharacterized protein</fullName>
    </submittedName>
</protein>
<dbReference type="RefSeq" id="WP_317995524.1">
    <property type="nucleotide sequence ID" value="NZ_AP025523.1"/>
</dbReference>
<dbReference type="KEGG" id="vab:WPS_32430"/>
<dbReference type="EMBL" id="AP025523">
    <property type="protein sequence ID" value="BDE07967.1"/>
    <property type="molecule type" value="Genomic_DNA"/>
</dbReference>
<evidence type="ECO:0000313" key="2">
    <source>
        <dbReference type="Proteomes" id="UP001317532"/>
    </source>
</evidence>
<keyword evidence="2" id="KW-1185">Reference proteome</keyword>
<dbReference type="AlphaFoldDB" id="A0AAN1XYY3"/>
<gene>
    <name evidence="1" type="ORF">WPS_32430</name>
</gene>
<organism evidence="1 2">
    <name type="scientific">Vulcanimicrobium alpinum</name>
    <dbReference type="NCBI Taxonomy" id="3016050"/>
    <lineage>
        <taxon>Bacteria</taxon>
        <taxon>Bacillati</taxon>
        <taxon>Vulcanimicrobiota</taxon>
        <taxon>Vulcanimicrobiia</taxon>
        <taxon>Vulcanimicrobiales</taxon>
        <taxon>Vulcanimicrobiaceae</taxon>
        <taxon>Vulcanimicrobium</taxon>
    </lineage>
</organism>